<feature type="compositionally biased region" description="Polar residues" evidence="1">
    <location>
        <begin position="56"/>
        <end position="70"/>
    </location>
</feature>
<dbReference type="EMBL" id="BT124719">
    <property type="protein sequence ID" value="ADE77953.1"/>
    <property type="molecule type" value="mRNA"/>
</dbReference>
<evidence type="ECO:0000313" key="2">
    <source>
        <dbReference type="EMBL" id="ADE77953.1"/>
    </source>
</evidence>
<name>D5AEI4_PICSI</name>
<feature type="region of interest" description="Disordered" evidence="1">
    <location>
        <begin position="42"/>
        <end position="70"/>
    </location>
</feature>
<organism evidence="2">
    <name type="scientific">Picea sitchensis</name>
    <name type="common">Sitka spruce</name>
    <name type="synonym">Pinus sitchensis</name>
    <dbReference type="NCBI Taxonomy" id="3332"/>
    <lineage>
        <taxon>Eukaryota</taxon>
        <taxon>Viridiplantae</taxon>
        <taxon>Streptophyta</taxon>
        <taxon>Embryophyta</taxon>
        <taxon>Tracheophyta</taxon>
        <taxon>Spermatophyta</taxon>
        <taxon>Pinopsida</taxon>
        <taxon>Pinidae</taxon>
        <taxon>Conifers I</taxon>
        <taxon>Pinales</taxon>
        <taxon>Pinaceae</taxon>
        <taxon>Picea</taxon>
    </lineage>
</organism>
<reference evidence="2" key="1">
    <citation type="submission" date="2010-04" db="EMBL/GenBank/DDBJ databases">
        <authorList>
            <person name="Reid K.E."/>
            <person name="Liao N."/>
            <person name="Chan S."/>
            <person name="Docking R."/>
            <person name="Taylor G."/>
            <person name="Moore R."/>
            <person name="Mayo M."/>
            <person name="Munro S."/>
            <person name="King J."/>
            <person name="Yanchuk A."/>
            <person name="Holt R."/>
            <person name="Jones S."/>
            <person name="Marra M."/>
            <person name="Ritland C.E."/>
            <person name="Ritland K."/>
            <person name="Bohlmann J."/>
        </authorList>
    </citation>
    <scope>NUCLEOTIDE SEQUENCE</scope>
    <source>
        <tissue evidence="2">Bud</tissue>
    </source>
</reference>
<dbReference type="PANTHER" id="PTHR33872">
    <property type="entry name" value="DNA POLYMERASE EPSILON CATALYTIC SUBUNIT A"/>
    <property type="match status" value="1"/>
</dbReference>
<feature type="region of interest" description="Disordered" evidence="1">
    <location>
        <begin position="1"/>
        <end position="25"/>
    </location>
</feature>
<dbReference type="AlphaFoldDB" id="D5AEI4"/>
<evidence type="ECO:0000256" key="1">
    <source>
        <dbReference type="SAM" id="MobiDB-lite"/>
    </source>
</evidence>
<dbReference type="PANTHER" id="PTHR33872:SF2">
    <property type="entry name" value="DNA POLYMERASE EPSILON CATALYTIC SUBUNIT A"/>
    <property type="match status" value="1"/>
</dbReference>
<sequence length="154" mass="17059">MGSLISGWDSPTSNSPKGRFERNKSLTNEEIETFWKIKRKDQEEHLKGVPEAQAQVHATSDIQSPTDNNNEVSEAAFIAVHQKLAANRPVGLDTSKTYPGCNTTVAADSQFANDDLHNLGSAKAWWRKSNSAFLNETPLMEEGPAHKYIAQHQP</sequence>
<protein>
    <submittedName>
        <fullName evidence="2">Uncharacterized protein</fullName>
    </submittedName>
</protein>
<proteinExistence type="evidence at transcript level"/>
<accession>D5AEI4</accession>